<gene>
    <name evidence="1" type="ORF">BLNAU_5115</name>
</gene>
<organism evidence="1 2">
    <name type="scientific">Blattamonas nauphoetae</name>
    <dbReference type="NCBI Taxonomy" id="2049346"/>
    <lineage>
        <taxon>Eukaryota</taxon>
        <taxon>Metamonada</taxon>
        <taxon>Preaxostyla</taxon>
        <taxon>Oxymonadida</taxon>
        <taxon>Blattamonas</taxon>
    </lineage>
</organism>
<name>A0ABQ9Y8A2_9EUKA</name>
<comment type="caution">
    <text evidence="1">The sequence shown here is derived from an EMBL/GenBank/DDBJ whole genome shotgun (WGS) entry which is preliminary data.</text>
</comment>
<proteinExistence type="predicted"/>
<dbReference type="Proteomes" id="UP001281761">
    <property type="component" value="Unassembled WGS sequence"/>
</dbReference>
<dbReference type="SUPFAM" id="SSF48371">
    <property type="entry name" value="ARM repeat"/>
    <property type="match status" value="1"/>
</dbReference>
<accession>A0ABQ9Y8A2</accession>
<reference evidence="1 2" key="1">
    <citation type="journal article" date="2022" name="bioRxiv">
        <title>Genomics of Preaxostyla Flagellates Illuminates Evolutionary Transitions and the Path Towards Mitochondrial Loss.</title>
        <authorList>
            <person name="Novak L.V.F."/>
            <person name="Treitli S.C."/>
            <person name="Pyrih J."/>
            <person name="Halakuc P."/>
            <person name="Pipaliya S.V."/>
            <person name="Vacek V."/>
            <person name="Brzon O."/>
            <person name="Soukal P."/>
            <person name="Eme L."/>
            <person name="Dacks J.B."/>
            <person name="Karnkowska A."/>
            <person name="Elias M."/>
            <person name="Hampl V."/>
        </authorList>
    </citation>
    <scope>NUCLEOTIDE SEQUENCE [LARGE SCALE GENOMIC DNA]</scope>
    <source>
        <strain evidence="1">NAU3</strain>
        <tissue evidence="1">Gut</tissue>
    </source>
</reference>
<evidence type="ECO:0000313" key="1">
    <source>
        <dbReference type="EMBL" id="KAK2959918.1"/>
    </source>
</evidence>
<protein>
    <submittedName>
        <fullName evidence="1">Uncharacterized protein</fullName>
    </submittedName>
</protein>
<dbReference type="EMBL" id="JARBJD010000026">
    <property type="protein sequence ID" value="KAK2959918.1"/>
    <property type="molecule type" value="Genomic_DNA"/>
</dbReference>
<keyword evidence="2" id="KW-1185">Reference proteome</keyword>
<sequence>MIADPIQRIENEKNTNPDTSLERTYFDCSPFVKWDEEPLESAEEKVVIFQSLVATMKLYPVFDASLEAKTVKFLESMVQDDMKSTHTFLGSLASISDESYSNFMQSVQVLLSSSNQAITSTTMKMLRNLIMNGSNRIILTLVKANLIPQLINTLNPLSLSFAEAEDIHTCLNSVLYHTVWLATPSNIANIGIEDPDEQKDVHETVLKQILVPSEQYVRHLCVNHYSIVDTIIQTDLMTHLATILEIFPYYQPTMDFVLSLPVFLTIPSCLASFETDRSIWNFLEFMTMPQKELSETRGTEHQIWRNIHRMLRMEGIEDGQGPEKDLIDQTFIDQT</sequence>
<dbReference type="InterPro" id="IPR016024">
    <property type="entry name" value="ARM-type_fold"/>
</dbReference>
<evidence type="ECO:0000313" key="2">
    <source>
        <dbReference type="Proteomes" id="UP001281761"/>
    </source>
</evidence>